<dbReference type="CDD" id="cd01949">
    <property type="entry name" value="GGDEF"/>
    <property type="match status" value="1"/>
</dbReference>
<dbReference type="InterPro" id="IPR000160">
    <property type="entry name" value="GGDEF_dom"/>
</dbReference>
<proteinExistence type="predicted"/>
<comment type="caution">
    <text evidence="4">The sequence shown here is derived from an EMBL/GenBank/DDBJ whole genome shotgun (WGS) entry which is preliminary data.</text>
</comment>
<accession>A0ABU5DXG9</accession>
<dbReference type="PANTHER" id="PTHR45138">
    <property type="entry name" value="REGULATORY COMPONENTS OF SENSORY TRANSDUCTION SYSTEM"/>
    <property type="match status" value="1"/>
</dbReference>
<dbReference type="Gene3D" id="3.30.70.270">
    <property type="match status" value="1"/>
</dbReference>
<evidence type="ECO:0000313" key="4">
    <source>
        <dbReference type="EMBL" id="MDY0871702.1"/>
    </source>
</evidence>
<dbReference type="RefSeq" id="WP_320500132.1">
    <property type="nucleotide sequence ID" value="NZ_JAXCLX010000001.1"/>
</dbReference>
<evidence type="ECO:0000259" key="3">
    <source>
        <dbReference type="PROSITE" id="PS50887"/>
    </source>
</evidence>
<sequence>MASSSEPPSDLDRTPFGAALALFAPEGPLALDRNPALLVGPDGAVAAANMAAAPLRALLAGSAGPDLRAAIAGAAEGNPGRIAALEATGADGKPQFLDITLLPCGPESHRGVLILGRDISLERALRGALIDSRQRFKELIDAAADFTWEVDAAGKFSFVSGPLALGYPPSDLIGRAPQDFALAEGADIIFNGSGPHGGAELWMRDATERPVCLLVQGQPLTPGGPFRGARGLARDITAQKARETELAEARHRERLVVHLLRSLRRAIDPAEAIAMALNTAIQAVGADIGRVAELSPDGSVKALGGEVTPADPVLIQAASTAPEGVAITQDGHRLGLAFICRHETRRVGLLMLWRDMARGDWLADDLFLLGELAEQLAVLIEQLKGHEALKHLSTTDALTGLLNRRGFETTLARVVERARQEQQGGALVYVDVDNFKQINDHFGHAQGDAALVATADILRGQLRARDPVGRLGGDEFVAWLDGIDREEAVARAKALQAAGRDLTRFAPGTEKPVGFSIGIAMLRRDEADSLDALMTRADEAMYRIKHGGKGSYVVVD</sequence>
<dbReference type="SUPFAM" id="SSF55073">
    <property type="entry name" value="Nucleotide cyclase"/>
    <property type="match status" value="1"/>
</dbReference>
<feature type="domain" description="GGDEF" evidence="3">
    <location>
        <begin position="423"/>
        <end position="556"/>
    </location>
</feature>
<keyword evidence="5" id="KW-1185">Reference proteome</keyword>
<keyword evidence="4" id="KW-0548">Nucleotidyltransferase</keyword>
<dbReference type="CDD" id="cd00130">
    <property type="entry name" value="PAS"/>
    <property type="match status" value="1"/>
</dbReference>
<dbReference type="InterPro" id="IPR050469">
    <property type="entry name" value="Diguanylate_Cyclase"/>
</dbReference>
<reference evidence="4 5" key="1">
    <citation type="journal article" date="2013" name="Antonie Van Leeuwenhoek">
        <title>Dongia rigui sp. nov., isolated from freshwater of a large wetland in Korea.</title>
        <authorList>
            <person name="Baik K.S."/>
            <person name="Hwang Y.M."/>
            <person name="Choi J.S."/>
            <person name="Kwon J."/>
            <person name="Seong C.N."/>
        </authorList>
    </citation>
    <scope>NUCLEOTIDE SEQUENCE [LARGE SCALE GENOMIC DNA]</scope>
    <source>
        <strain evidence="4 5">04SU4-P</strain>
    </source>
</reference>
<dbReference type="InterPro" id="IPR043128">
    <property type="entry name" value="Rev_trsase/Diguanyl_cyclase"/>
</dbReference>
<name>A0ABU5DXG9_9PROT</name>
<dbReference type="InterPro" id="IPR029787">
    <property type="entry name" value="Nucleotide_cyclase"/>
</dbReference>
<protein>
    <recommendedName>
        <fullName evidence="1">diguanylate cyclase</fullName>
        <ecNumber evidence="1">2.7.7.65</ecNumber>
    </recommendedName>
</protein>
<gene>
    <name evidence="4" type="ORF">SMD31_07200</name>
</gene>
<dbReference type="Proteomes" id="UP001271769">
    <property type="component" value="Unassembled WGS sequence"/>
</dbReference>
<dbReference type="SMART" id="SM00267">
    <property type="entry name" value="GGDEF"/>
    <property type="match status" value="1"/>
</dbReference>
<dbReference type="Gene3D" id="3.30.450.20">
    <property type="entry name" value="PAS domain"/>
    <property type="match status" value="1"/>
</dbReference>
<dbReference type="EMBL" id="JAXCLX010000001">
    <property type="protein sequence ID" value="MDY0871702.1"/>
    <property type="molecule type" value="Genomic_DNA"/>
</dbReference>
<evidence type="ECO:0000256" key="2">
    <source>
        <dbReference type="ARBA" id="ARBA00034247"/>
    </source>
</evidence>
<dbReference type="InterPro" id="IPR000014">
    <property type="entry name" value="PAS"/>
</dbReference>
<dbReference type="SUPFAM" id="SSF55785">
    <property type="entry name" value="PYP-like sensor domain (PAS domain)"/>
    <property type="match status" value="1"/>
</dbReference>
<dbReference type="SUPFAM" id="SSF55781">
    <property type="entry name" value="GAF domain-like"/>
    <property type="match status" value="1"/>
</dbReference>
<organism evidence="4 5">
    <name type="scientific">Dongia rigui</name>
    <dbReference type="NCBI Taxonomy" id="940149"/>
    <lineage>
        <taxon>Bacteria</taxon>
        <taxon>Pseudomonadati</taxon>
        <taxon>Pseudomonadota</taxon>
        <taxon>Alphaproteobacteria</taxon>
        <taxon>Rhodospirillales</taxon>
        <taxon>Dongiaceae</taxon>
        <taxon>Dongia</taxon>
    </lineage>
</organism>
<comment type="catalytic activity">
    <reaction evidence="2">
        <text>2 GTP = 3',3'-c-di-GMP + 2 diphosphate</text>
        <dbReference type="Rhea" id="RHEA:24898"/>
        <dbReference type="ChEBI" id="CHEBI:33019"/>
        <dbReference type="ChEBI" id="CHEBI:37565"/>
        <dbReference type="ChEBI" id="CHEBI:58805"/>
        <dbReference type="EC" id="2.7.7.65"/>
    </reaction>
</comment>
<evidence type="ECO:0000313" key="5">
    <source>
        <dbReference type="Proteomes" id="UP001271769"/>
    </source>
</evidence>
<keyword evidence="4" id="KW-0808">Transferase</keyword>
<dbReference type="PROSITE" id="PS50887">
    <property type="entry name" value="GGDEF"/>
    <property type="match status" value="1"/>
</dbReference>
<dbReference type="InterPro" id="IPR035965">
    <property type="entry name" value="PAS-like_dom_sf"/>
</dbReference>
<dbReference type="EC" id="2.7.7.65" evidence="1"/>
<dbReference type="NCBIfam" id="TIGR00254">
    <property type="entry name" value="GGDEF"/>
    <property type="match status" value="1"/>
</dbReference>
<dbReference type="Pfam" id="PF00990">
    <property type="entry name" value="GGDEF"/>
    <property type="match status" value="1"/>
</dbReference>
<evidence type="ECO:0000256" key="1">
    <source>
        <dbReference type="ARBA" id="ARBA00012528"/>
    </source>
</evidence>
<dbReference type="PANTHER" id="PTHR45138:SF9">
    <property type="entry name" value="DIGUANYLATE CYCLASE DGCM-RELATED"/>
    <property type="match status" value="1"/>
</dbReference>
<dbReference type="GO" id="GO:0052621">
    <property type="term" value="F:diguanylate cyclase activity"/>
    <property type="evidence" value="ECO:0007669"/>
    <property type="project" value="UniProtKB-EC"/>
</dbReference>